<proteinExistence type="predicted"/>
<feature type="signal peptide" evidence="1">
    <location>
        <begin position="1"/>
        <end position="22"/>
    </location>
</feature>
<name>A0A2M4D1G9_ANODA</name>
<protein>
    <submittedName>
        <fullName evidence="2">Putative secreted protein</fullName>
    </submittedName>
</protein>
<keyword evidence="1" id="KW-0732">Signal</keyword>
<evidence type="ECO:0000313" key="2">
    <source>
        <dbReference type="EMBL" id="MBW71423.1"/>
    </source>
</evidence>
<reference evidence="2" key="1">
    <citation type="submission" date="2018-01" db="EMBL/GenBank/DDBJ databases">
        <title>An insight into the sialome of Amazonian anophelines.</title>
        <authorList>
            <person name="Ribeiro J.M."/>
            <person name="Scarpassa V."/>
            <person name="Calvo E."/>
        </authorList>
    </citation>
    <scope>NUCLEOTIDE SEQUENCE</scope>
</reference>
<dbReference type="AlphaFoldDB" id="A0A2M4D1G9"/>
<dbReference type="PROSITE" id="PS51257">
    <property type="entry name" value="PROKAR_LIPOPROTEIN"/>
    <property type="match status" value="1"/>
</dbReference>
<accession>A0A2M4D1G9</accession>
<feature type="chain" id="PRO_5014643275" evidence="1">
    <location>
        <begin position="23"/>
        <end position="115"/>
    </location>
</feature>
<evidence type="ECO:0000256" key="1">
    <source>
        <dbReference type="SAM" id="SignalP"/>
    </source>
</evidence>
<dbReference type="EMBL" id="GGFL01007245">
    <property type="protein sequence ID" value="MBW71423.1"/>
    <property type="molecule type" value="Transcribed_RNA"/>
</dbReference>
<organism evidence="2">
    <name type="scientific">Anopheles darlingi</name>
    <name type="common">Mosquito</name>
    <dbReference type="NCBI Taxonomy" id="43151"/>
    <lineage>
        <taxon>Eukaryota</taxon>
        <taxon>Metazoa</taxon>
        <taxon>Ecdysozoa</taxon>
        <taxon>Arthropoda</taxon>
        <taxon>Hexapoda</taxon>
        <taxon>Insecta</taxon>
        <taxon>Pterygota</taxon>
        <taxon>Neoptera</taxon>
        <taxon>Endopterygota</taxon>
        <taxon>Diptera</taxon>
        <taxon>Nematocera</taxon>
        <taxon>Culicoidea</taxon>
        <taxon>Culicidae</taxon>
        <taxon>Anophelinae</taxon>
        <taxon>Anopheles</taxon>
    </lineage>
</organism>
<sequence>MRPLSFVAFVAFVACVSYPIFPAHDQQHYVASRPISRGQRCAVLCCVLSRTPPAKEFREKSEIKLVPSVLEAPVSSFFSRGSTIREPEVTSRGSGCCLLLLETSLKVARNQHFTN</sequence>